<evidence type="ECO:0000256" key="7">
    <source>
        <dbReference type="ARBA" id="ARBA00023239"/>
    </source>
</evidence>
<dbReference type="EMBL" id="BMNA01000001">
    <property type="protein sequence ID" value="GGL85852.1"/>
    <property type="molecule type" value="Genomic_DNA"/>
</dbReference>
<dbReference type="Pfam" id="PF02586">
    <property type="entry name" value="SRAP"/>
    <property type="match status" value="1"/>
</dbReference>
<evidence type="ECO:0000256" key="8">
    <source>
        <dbReference type="RuleBase" id="RU364100"/>
    </source>
</evidence>
<dbReference type="InterPro" id="IPR036590">
    <property type="entry name" value="SRAP-like"/>
</dbReference>
<dbReference type="PANTHER" id="PTHR13604">
    <property type="entry name" value="DC12-RELATED"/>
    <property type="match status" value="1"/>
</dbReference>
<feature type="region of interest" description="Disordered" evidence="9">
    <location>
        <begin position="266"/>
        <end position="286"/>
    </location>
</feature>
<protein>
    <recommendedName>
        <fullName evidence="8">Abasic site processing protein</fullName>
        <ecNumber evidence="8">3.4.-.-</ecNumber>
    </recommendedName>
</protein>
<keyword evidence="4 8" id="KW-0378">Hydrolase</keyword>
<proteinExistence type="inferred from homology"/>
<dbReference type="InterPro" id="IPR003738">
    <property type="entry name" value="SRAP"/>
</dbReference>
<keyword evidence="5" id="KW-0190">Covalent protein-DNA linkage</keyword>
<keyword evidence="11" id="KW-1185">Reference proteome</keyword>
<dbReference type="Proteomes" id="UP000655208">
    <property type="component" value="Unassembled WGS sequence"/>
</dbReference>
<evidence type="ECO:0000256" key="4">
    <source>
        <dbReference type="ARBA" id="ARBA00022801"/>
    </source>
</evidence>
<dbReference type="SUPFAM" id="SSF143081">
    <property type="entry name" value="BB1717-like"/>
    <property type="match status" value="1"/>
</dbReference>
<keyword evidence="6" id="KW-0238">DNA-binding</keyword>
<evidence type="ECO:0000256" key="9">
    <source>
        <dbReference type="SAM" id="MobiDB-lite"/>
    </source>
</evidence>
<reference evidence="10" key="1">
    <citation type="journal article" date="2014" name="Int. J. Syst. Evol. Microbiol.">
        <title>Complete genome sequence of Corynebacterium casei LMG S-19264T (=DSM 44701T), isolated from a smear-ripened cheese.</title>
        <authorList>
            <consortium name="US DOE Joint Genome Institute (JGI-PGF)"/>
            <person name="Walter F."/>
            <person name="Albersmeier A."/>
            <person name="Kalinowski J."/>
            <person name="Ruckert C."/>
        </authorList>
    </citation>
    <scope>NUCLEOTIDE SEQUENCE</scope>
    <source>
        <strain evidence="10">CGMCC 4.7308</strain>
    </source>
</reference>
<dbReference type="GO" id="GO:0106300">
    <property type="term" value="P:protein-DNA covalent cross-linking repair"/>
    <property type="evidence" value="ECO:0007669"/>
    <property type="project" value="InterPro"/>
</dbReference>
<comment type="caution">
    <text evidence="10">The sequence shown here is derived from an EMBL/GenBank/DDBJ whole genome shotgun (WGS) entry which is preliminary data.</text>
</comment>
<dbReference type="GO" id="GO:0016829">
    <property type="term" value="F:lyase activity"/>
    <property type="evidence" value="ECO:0007669"/>
    <property type="project" value="UniProtKB-KW"/>
</dbReference>
<feature type="region of interest" description="Disordered" evidence="9">
    <location>
        <begin position="162"/>
        <end position="190"/>
    </location>
</feature>
<keyword evidence="7" id="KW-0456">Lyase</keyword>
<organism evidence="10 11">
    <name type="scientific">Nakamurella endophytica</name>
    <dbReference type="NCBI Taxonomy" id="1748367"/>
    <lineage>
        <taxon>Bacteria</taxon>
        <taxon>Bacillati</taxon>
        <taxon>Actinomycetota</taxon>
        <taxon>Actinomycetes</taxon>
        <taxon>Nakamurellales</taxon>
        <taxon>Nakamurellaceae</taxon>
        <taxon>Nakamurella</taxon>
    </lineage>
</organism>
<dbReference type="EC" id="3.4.-.-" evidence="8"/>
<feature type="region of interest" description="Disordered" evidence="9">
    <location>
        <begin position="1"/>
        <end position="36"/>
    </location>
</feature>
<comment type="similarity">
    <text evidence="1 8">Belongs to the SOS response-associated peptidase family.</text>
</comment>
<feature type="compositionally biased region" description="Basic and acidic residues" evidence="9">
    <location>
        <begin position="165"/>
        <end position="186"/>
    </location>
</feature>
<gene>
    <name evidence="10" type="ORF">GCM10011594_01950</name>
</gene>
<dbReference type="AlphaFoldDB" id="A0A917WB21"/>
<dbReference type="GO" id="GO:0008233">
    <property type="term" value="F:peptidase activity"/>
    <property type="evidence" value="ECO:0007669"/>
    <property type="project" value="UniProtKB-KW"/>
</dbReference>
<evidence type="ECO:0000256" key="1">
    <source>
        <dbReference type="ARBA" id="ARBA00008136"/>
    </source>
</evidence>
<dbReference type="Gene3D" id="3.90.1680.10">
    <property type="entry name" value="SOS response associated peptidase-like"/>
    <property type="match status" value="1"/>
</dbReference>
<reference evidence="10" key="2">
    <citation type="submission" date="2020-09" db="EMBL/GenBank/DDBJ databases">
        <authorList>
            <person name="Sun Q."/>
            <person name="Zhou Y."/>
        </authorList>
    </citation>
    <scope>NUCLEOTIDE SEQUENCE</scope>
    <source>
        <strain evidence="10">CGMCC 4.7308</strain>
    </source>
</reference>
<evidence type="ECO:0000256" key="2">
    <source>
        <dbReference type="ARBA" id="ARBA00022670"/>
    </source>
</evidence>
<keyword evidence="2 8" id="KW-0645">Protease</keyword>
<name>A0A917WB21_9ACTN</name>
<evidence type="ECO:0000256" key="5">
    <source>
        <dbReference type="ARBA" id="ARBA00023124"/>
    </source>
</evidence>
<dbReference type="PANTHER" id="PTHR13604:SF0">
    <property type="entry name" value="ABASIC SITE PROCESSING PROTEIN HMCES"/>
    <property type="match status" value="1"/>
</dbReference>
<accession>A0A917WB21</accession>
<evidence type="ECO:0000256" key="3">
    <source>
        <dbReference type="ARBA" id="ARBA00022763"/>
    </source>
</evidence>
<dbReference type="GO" id="GO:0006508">
    <property type="term" value="P:proteolysis"/>
    <property type="evidence" value="ECO:0007669"/>
    <property type="project" value="UniProtKB-KW"/>
</dbReference>
<evidence type="ECO:0000313" key="10">
    <source>
        <dbReference type="EMBL" id="GGL85852.1"/>
    </source>
</evidence>
<evidence type="ECO:0000256" key="6">
    <source>
        <dbReference type="ARBA" id="ARBA00023125"/>
    </source>
</evidence>
<sequence>MDPETLYGVFDAVPGEPSEPGVAEPGTGPYGGDMPRPRYNIAPTTDNLVVRVRPAGEDDQPPVRRIDLLRWGLVPSWAKDPSVGNRLFNARAESVGEKPAFRRALARRRCLVPASGWYEWQKLAQGEATGGRGPAKQAFYLTPEDGSVLAFAGLWEYWRPAGADRGGDGDRGGDADPDGGDRDGTPADRTPIVSYTILTTASVGALQGIHPRMPLVLPASEWDAWLDPSREDVAELLEPPDEDLVAQLELRPIGTRVGNVRFDDPSLQQQVTPAPGAVGSDRTADGDLMLPLALP</sequence>
<dbReference type="GO" id="GO:0003697">
    <property type="term" value="F:single-stranded DNA binding"/>
    <property type="evidence" value="ECO:0007669"/>
    <property type="project" value="InterPro"/>
</dbReference>
<keyword evidence="3" id="KW-0227">DNA damage</keyword>
<evidence type="ECO:0000313" key="11">
    <source>
        <dbReference type="Proteomes" id="UP000655208"/>
    </source>
</evidence>